<evidence type="ECO:0000256" key="2">
    <source>
        <dbReference type="SAM" id="Phobius"/>
    </source>
</evidence>
<dbReference type="OrthoDB" id="6499973at2759"/>
<keyword evidence="2" id="KW-0472">Membrane</keyword>
<reference evidence="3" key="2">
    <citation type="submission" date="2017-10" db="EMBL/GenBank/DDBJ databases">
        <title>Ladona fulva Genome sequencing and assembly.</title>
        <authorList>
            <person name="Murali S."/>
            <person name="Richards S."/>
            <person name="Bandaranaike D."/>
            <person name="Bellair M."/>
            <person name="Blankenburg K."/>
            <person name="Chao H."/>
            <person name="Dinh H."/>
            <person name="Doddapaneni H."/>
            <person name="Dugan-Rocha S."/>
            <person name="Elkadiri S."/>
            <person name="Gnanaolivu R."/>
            <person name="Hernandez B."/>
            <person name="Skinner E."/>
            <person name="Javaid M."/>
            <person name="Lee S."/>
            <person name="Li M."/>
            <person name="Ming W."/>
            <person name="Munidasa M."/>
            <person name="Muniz J."/>
            <person name="Nguyen L."/>
            <person name="Hughes D."/>
            <person name="Osuji N."/>
            <person name="Pu L.-L."/>
            <person name="Puazo M."/>
            <person name="Qu C."/>
            <person name="Quiroz J."/>
            <person name="Raj R."/>
            <person name="Weissenberger G."/>
            <person name="Xin Y."/>
            <person name="Zou X."/>
            <person name="Han Y."/>
            <person name="Worley K."/>
            <person name="Muzny D."/>
            <person name="Gibbs R."/>
        </authorList>
    </citation>
    <scope>NUCLEOTIDE SEQUENCE</scope>
    <source>
        <strain evidence="3">Sampled in the wild</strain>
    </source>
</reference>
<evidence type="ECO:0000256" key="1">
    <source>
        <dbReference type="SAM" id="MobiDB-lite"/>
    </source>
</evidence>
<feature type="transmembrane region" description="Helical" evidence="2">
    <location>
        <begin position="49"/>
        <end position="73"/>
    </location>
</feature>
<name>A0A8K0K3X1_LADFU</name>
<organism evidence="3 4">
    <name type="scientific">Ladona fulva</name>
    <name type="common">Scarce chaser dragonfly</name>
    <name type="synonym">Libellula fulva</name>
    <dbReference type="NCBI Taxonomy" id="123851"/>
    <lineage>
        <taxon>Eukaryota</taxon>
        <taxon>Metazoa</taxon>
        <taxon>Ecdysozoa</taxon>
        <taxon>Arthropoda</taxon>
        <taxon>Hexapoda</taxon>
        <taxon>Insecta</taxon>
        <taxon>Pterygota</taxon>
        <taxon>Palaeoptera</taxon>
        <taxon>Odonata</taxon>
        <taxon>Epiprocta</taxon>
        <taxon>Anisoptera</taxon>
        <taxon>Libelluloidea</taxon>
        <taxon>Libellulidae</taxon>
        <taxon>Ladona</taxon>
    </lineage>
</organism>
<dbReference type="AlphaFoldDB" id="A0A8K0K3X1"/>
<reference evidence="3" key="1">
    <citation type="submission" date="2013-04" db="EMBL/GenBank/DDBJ databases">
        <authorList>
            <person name="Qu J."/>
            <person name="Murali S.C."/>
            <person name="Bandaranaike D."/>
            <person name="Bellair M."/>
            <person name="Blankenburg K."/>
            <person name="Chao H."/>
            <person name="Dinh H."/>
            <person name="Doddapaneni H."/>
            <person name="Downs B."/>
            <person name="Dugan-Rocha S."/>
            <person name="Elkadiri S."/>
            <person name="Gnanaolivu R.D."/>
            <person name="Hernandez B."/>
            <person name="Javaid M."/>
            <person name="Jayaseelan J.C."/>
            <person name="Lee S."/>
            <person name="Li M."/>
            <person name="Ming W."/>
            <person name="Munidasa M."/>
            <person name="Muniz J."/>
            <person name="Nguyen L."/>
            <person name="Ongeri F."/>
            <person name="Osuji N."/>
            <person name="Pu L.-L."/>
            <person name="Puazo M."/>
            <person name="Qu C."/>
            <person name="Quiroz J."/>
            <person name="Raj R."/>
            <person name="Weissenberger G."/>
            <person name="Xin Y."/>
            <person name="Zou X."/>
            <person name="Han Y."/>
            <person name="Richards S."/>
            <person name="Worley K."/>
            <person name="Muzny D."/>
            <person name="Gibbs R."/>
        </authorList>
    </citation>
    <scope>NUCLEOTIDE SEQUENCE</scope>
    <source>
        <strain evidence="3">Sampled in the wild</strain>
    </source>
</reference>
<keyword evidence="2" id="KW-0812">Transmembrane</keyword>
<accession>A0A8K0K3X1</accession>
<proteinExistence type="predicted"/>
<gene>
    <name evidence="3" type="ORF">J437_LFUL002402</name>
</gene>
<evidence type="ECO:0000313" key="4">
    <source>
        <dbReference type="Proteomes" id="UP000792457"/>
    </source>
</evidence>
<keyword evidence="4" id="KW-1185">Reference proteome</keyword>
<feature type="region of interest" description="Disordered" evidence="1">
    <location>
        <begin position="1"/>
        <end position="43"/>
    </location>
</feature>
<protein>
    <submittedName>
        <fullName evidence="3">Uncharacterized protein</fullName>
    </submittedName>
</protein>
<evidence type="ECO:0000313" key="3">
    <source>
        <dbReference type="EMBL" id="KAG8227513.1"/>
    </source>
</evidence>
<dbReference type="EMBL" id="KZ308325">
    <property type="protein sequence ID" value="KAG8227513.1"/>
    <property type="molecule type" value="Genomic_DNA"/>
</dbReference>
<feature type="region of interest" description="Disordered" evidence="1">
    <location>
        <begin position="85"/>
        <end position="110"/>
    </location>
</feature>
<comment type="caution">
    <text evidence="3">The sequence shown here is derived from an EMBL/GenBank/DDBJ whole genome shotgun (WGS) entry which is preliminary data.</text>
</comment>
<sequence>MAGGTSTRLDERSSGGDVCRSADSTASPEEPPPSQANRAAEPRDGGARAWMVLVASFLTNGIVFGVINSYSVIYVNLQEKLKDAGVPEASSKACESQRLSHSLEGTAGSA</sequence>
<keyword evidence="2" id="KW-1133">Transmembrane helix</keyword>
<dbReference type="Proteomes" id="UP000792457">
    <property type="component" value="Unassembled WGS sequence"/>
</dbReference>